<feature type="repeat" description="TPR" evidence="3">
    <location>
        <begin position="327"/>
        <end position="360"/>
    </location>
</feature>
<accession>M1KB03</accession>
<dbReference type="VEuPathDB" id="MicrosporidiaDB:M970_031350"/>
<evidence type="ECO:0000256" key="2">
    <source>
        <dbReference type="ARBA" id="ARBA00022803"/>
    </source>
</evidence>
<dbReference type="PANTHER" id="PTHR16193:SF0">
    <property type="entry name" value="TETRATRICOPEPTIDE REPEAT PROTEIN 27"/>
    <property type="match status" value="1"/>
</dbReference>
<evidence type="ECO:0000256" key="3">
    <source>
        <dbReference type="PROSITE-ProRule" id="PRU00339"/>
    </source>
</evidence>
<reference evidence="4" key="1">
    <citation type="journal article" date="2013" name="Eukaryot. Cell">
        <title>Extremely Reduced Levels of Heterozygosity in the Vertebrate Pathogen Encephalitozoon cuniculi.</title>
        <authorList>
            <person name="Selman M."/>
            <person name="Sak B."/>
            <person name="Kvac M."/>
            <person name="Farinelli L."/>
            <person name="Weiss L.M."/>
            <person name="Corradi N."/>
        </authorList>
    </citation>
    <scope>NUCLEOTIDE SEQUENCE</scope>
</reference>
<keyword evidence="1" id="KW-0677">Repeat</keyword>
<dbReference type="VEuPathDB" id="MicrosporidiaDB:AEWQ_031350"/>
<dbReference type="InterPro" id="IPR044244">
    <property type="entry name" value="TTC27/Emw1"/>
</dbReference>
<dbReference type="EMBL" id="KC513618">
    <property type="protein sequence ID" value="AGE96395.1"/>
    <property type="molecule type" value="Genomic_DNA"/>
</dbReference>
<evidence type="ECO:0000256" key="1">
    <source>
        <dbReference type="ARBA" id="ARBA00022737"/>
    </source>
</evidence>
<sequence>MEDLKVFIESNIFSAACPKERDSEEKAIFKGGIVSLDLLQSMRPKTEIESSRLSYVTNLCLAVPRPFPISDELSGLEKACMKLSFGEYEDIDLSMYGFRHELVGAIPTRGGCGNSILVVRCSGTKNGREHVYSTRRYEFGNEIVESLSVEEQAILLVEAIRIFNTEVCHDLRRLKIQAYIDRVLFPENEGNEIVKMTAHYYLMMLNLEPCELDFPCEKITESAFELPFVFRSEWEKVLGDAYYNYSAHEKALEYFRKHGCNTKAINCLIKLNRGNEAAGMALKEIESIGDPTSHQSRVRLCNMNTIVGTITGEEIYFDRAFDAYRSYEPLRAKGVYFLKAGNAKKAAASFEEALRLAPLNTEIQFLYASALTSLSRFSEAAAVYERLTADDQKNAVFLRNLAMCRIQLKDIANGLSSLKKASMYDNGAMQAYFLMSIKYNMPREIRYSLERVSLFEDLEDGVVYLVENRILRKDEVKSALMKNSRIAHVVESLMKRVDSIRVQ</sequence>
<evidence type="ECO:0000313" key="4">
    <source>
        <dbReference type="EMBL" id="AGE96395.1"/>
    </source>
</evidence>
<dbReference type="PROSITE" id="PS50005">
    <property type="entry name" value="TPR"/>
    <property type="match status" value="1"/>
</dbReference>
<keyword evidence="2 3" id="KW-0802">TPR repeat</keyword>
<gene>
    <name evidence="4" type="ORF">ECU03_1400</name>
</gene>
<dbReference type="Pfam" id="PF13432">
    <property type="entry name" value="TPR_16"/>
    <property type="match status" value="1"/>
</dbReference>
<organism evidence="4">
    <name type="scientific">Encephalitozoon cuniculi</name>
    <name type="common">Microsporidian parasite</name>
    <dbReference type="NCBI Taxonomy" id="6035"/>
    <lineage>
        <taxon>Eukaryota</taxon>
        <taxon>Fungi</taxon>
        <taxon>Fungi incertae sedis</taxon>
        <taxon>Microsporidia</taxon>
        <taxon>Unikaryonidae</taxon>
        <taxon>Encephalitozoon</taxon>
    </lineage>
</organism>
<dbReference type="VEuPathDB" id="MicrosporidiaDB:AEWD_031350"/>
<dbReference type="AlphaFoldDB" id="M1KB03"/>
<proteinExistence type="predicted"/>
<dbReference type="VEuPathDB" id="MicrosporidiaDB:AEWR_031350"/>
<dbReference type="InterPro" id="IPR019734">
    <property type="entry name" value="TPR_rpt"/>
</dbReference>
<dbReference type="InterPro" id="IPR011990">
    <property type="entry name" value="TPR-like_helical_dom_sf"/>
</dbReference>
<protein>
    <submittedName>
        <fullName evidence="4">Uncharacterized protein</fullName>
    </submittedName>
</protein>
<dbReference type="PANTHER" id="PTHR16193">
    <property type="entry name" value="TETRATRICOPEPTIDE REPEAT PROTEIN 27"/>
    <property type="match status" value="1"/>
</dbReference>
<dbReference type="Gene3D" id="1.25.40.10">
    <property type="entry name" value="Tetratricopeptide repeat domain"/>
    <property type="match status" value="1"/>
</dbReference>
<dbReference type="SUPFAM" id="SSF48452">
    <property type="entry name" value="TPR-like"/>
    <property type="match status" value="1"/>
</dbReference>
<name>M1KB03_ENCCN</name>
<dbReference type="VEuPathDB" id="MicrosporidiaDB:ECU03_1400"/>